<evidence type="ECO:0000256" key="1">
    <source>
        <dbReference type="SAM" id="MobiDB-lite"/>
    </source>
</evidence>
<evidence type="ECO:0008006" key="3">
    <source>
        <dbReference type="Google" id="ProtNLM"/>
    </source>
</evidence>
<name>A0A382ZC42_9ZZZZ</name>
<accession>A0A382ZC42</accession>
<dbReference type="AlphaFoldDB" id="A0A382ZC42"/>
<feature type="region of interest" description="Disordered" evidence="1">
    <location>
        <begin position="164"/>
        <end position="196"/>
    </location>
</feature>
<organism evidence="2">
    <name type="scientific">marine metagenome</name>
    <dbReference type="NCBI Taxonomy" id="408172"/>
    <lineage>
        <taxon>unclassified sequences</taxon>
        <taxon>metagenomes</taxon>
        <taxon>ecological metagenomes</taxon>
    </lineage>
</organism>
<reference evidence="2" key="1">
    <citation type="submission" date="2018-05" db="EMBL/GenBank/DDBJ databases">
        <authorList>
            <person name="Lanie J.A."/>
            <person name="Ng W.-L."/>
            <person name="Kazmierczak K.M."/>
            <person name="Andrzejewski T.M."/>
            <person name="Davidsen T.M."/>
            <person name="Wayne K.J."/>
            <person name="Tettelin H."/>
            <person name="Glass J.I."/>
            <person name="Rusch D."/>
            <person name="Podicherti R."/>
            <person name="Tsui H.-C.T."/>
            <person name="Winkler M.E."/>
        </authorList>
    </citation>
    <scope>NUCLEOTIDE SEQUENCE</scope>
</reference>
<dbReference type="Pfam" id="PF05721">
    <property type="entry name" value="PhyH"/>
    <property type="match status" value="1"/>
</dbReference>
<dbReference type="SUPFAM" id="SSF51197">
    <property type="entry name" value="Clavaminate synthase-like"/>
    <property type="match status" value="1"/>
</dbReference>
<gene>
    <name evidence="2" type="ORF">METZ01_LOCUS445917</name>
</gene>
<evidence type="ECO:0000313" key="2">
    <source>
        <dbReference type="EMBL" id="SVD93063.1"/>
    </source>
</evidence>
<protein>
    <recommendedName>
        <fullName evidence="3">Phytanoyl-CoA dioxygenase</fullName>
    </recommendedName>
</protein>
<dbReference type="InterPro" id="IPR008775">
    <property type="entry name" value="Phytyl_CoA_dOase-like"/>
</dbReference>
<sequence length="196" mass="22970">MALHEPFTEEELTPILDDFYKNGAIVIRNVLLREECHRICKRVDQIFDEPYFAEMRNVKVNQPRNDHDKAHIVVHRLFECDRMFRDLLVREPIISIAEAVLGPQCHCMAQGCILNRNDFGINRFHIDDSLEFPITDDEIKYHDRRLRMPVFRMSFQIALTDQDEDQYGPSQFVPGSHYAGRQPNDPENPTFDGRGP</sequence>
<dbReference type="EMBL" id="UINC01182702">
    <property type="protein sequence ID" value="SVD93063.1"/>
    <property type="molecule type" value="Genomic_DNA"/>
</dbReference>
<feature type="non-terminal residue" evidence="2">
    <location>
        <position position="196"/>
    </location>
</feature>
<proteinExistence type="predicted"/>
<dbReference type="Gene3D" id="2.60.120.620">
    <property type="entry name" value="q2cbj1_9rhob like domain"/>
    <property type="match status" value="1"/>
</dbReference>